<dbReference type="AlphaFoldDB" id="A0A0P0Z361"/>
<keyword evidence="2" id="KW-0238">DNA-binding</keyword>
<dbReference type="OrthoDB" id="9789310at2"/>
<organism evidence="7">
    <name type="scientific">Aureimonas frigidaquae</name>
    <dbReference type="NCBI Taxonomy" id="424757"/>
    <lineage>
        <taxon>Bacteria</taxon>
        <taxon>Pseudomonadati</taxon>
        <taxon>Pseudomonadota</taxon>
        <taxon>Alphaproteobacteria</taxon>
        <taxon>Hyphomicrobiales</taxon>
        <taxon>Aurantimonadaceae</taxon>
        <taxon>Aureimonas</taxon>
    </lineage>
</organism>
<proteinExistence type="predicted"/>
<evidence type="ECO:0000256" key="2">
    <source>
        <dbReference type="ARBA" id="ARBA00023125"/>
    </source>
</evidence>
<feature type="domain" description="HTH gntR-type" evidence="5">
    <location>
        <begin position="29"/>
        <end position="87"/>
    </location>
</feature>
<evidence type="ECO:0000259" key="6">
    <source>
        <dbReference type="SMART" id="SM00895"/>
    </source>
</evidence>
<feature type="region of interest" description="Disordered" evidence="4">
    <location>
        <begin position="230"/>
        <end position="259"/>
    </location>
</feature>
<dbReference type="Gene3D" id="1.10.10.10">
    <property type="entry name" value="Winged helix-like DNA-binding domain superfamily/Winged helix DNA-binding domain"/>
    <property type="match status" value="1"/>
</dbReference>
<dbReference type="GO" id="GO:0003677">
    <property type="term" value="F:DNA binding"/>
    <property type="evidence" value="ECO:0007669"/>
    <property type="project" value="UniProtKB-KW"/>
</dbReference>
<evidence type="ECO:0000259" key="5">
    <source>
        <dbReference type="SMART" id="SM00345"/>
    </source>
</evidence>
<dbReference type="InterPro" id="IPR000524">
    <property type="entry name" value="Tscrpt_reg_HTH_GntR"/>
</dbReference>
<dbReference type="RefSeq" id="WP_062225997.1">
    <property type="nucleotide sequence ID" value="NZ_BBWR01000002.1"/>
</dbReference>
<dbReference type="InterPro" id="IPR011711">
    <property type="entry name" value="GntR_C"/>
</dbReference>
<evidence type="ECO:0000313" key="7">
    <source>
        <dbReference type="EMBL" id="BAT28543.1"/>
    </source>
</evidence>
<reference evidence="7" key="1">
    <citation type="journal article" date="2015" name="Proc. Natl. Acad. Sci. U.S.A.">
        <title>Bacterial clade with the ribosomal RNA operon on a small plasmid rather than the chromosome.</title>
        <authorList>
            <person name="Anda M."/>
            <person name="Ohtsubo Y."/>
            <person name="Okubo T."/>
            <person name="Sugawara M."/>
            <person name="Nagata Y."/>
            <person name="Tsuda M."/>
            <person name="Minamisawa K."/>
            <person name="Mitsui H."/>
        </authorList>
    </citation>
    <scope>NUCLEOTIDE SEQUENCE</scope>
    <source>
        <strain evidence="7">JCM 14755</strain>
    </source>
</reference>
<evidence type="ECO:0000256" key="1">
    <source>
        <dbReference type="ARBA" id="ARBA00023015"/>
    </source>
</evidence>
<dbReference type="SUPFAM" id="SSF46785">
    <property type="entry name" value="Winged helix' DNA-binding domain"/>
    <property type="match status" value="1"/>
</dbReference>
<dbReference type="SMART" id="SM00895">
    <property type="entry name" value="FCD"/>
    <property type="match status" value="1"/>
</dbReference>
<dbReference type="PANTHER" id="PTHR43537:SF5">
    <property type="entry name" value="UXU OPERON TRANSCRIPTIONAL REGULATOR"/>
    <property type="match status" value="1"/>
</dbReference>
<dbReference type="InterPro" id="IPR008920">
    <property type="entry name" value="TF_FadR/GntR_C"/>
</dbReference>
<evidence type="ECO:0000256" key="3">
    <source>
        <dbReference type="ARBA" id="ARBA00023163"/>
    </source>
</evidence>
<dbReference type="InterPro" id="IPR036390">
    <property type="entry name" value="WH_DNA-bd_sf"/>
</dbReference>
<dbReference type="PANTHER" id="PTHR43537">
    <property type="entry name" value="TRANSCRIPTIONAL REGULATOR, GNTR FAMILY"/>
    <property type="match status" value="1"/>
</dbReference>
<dbReference type="Pfam" id="PF00392">
    <property type="entry name" value="GntR"/>
    <property type="match status" value="1"/>
</dbReference>
<dbReference type="SUPFAM" id="SSF48008">
    <property type="entry name" value="GntR ligand-binding domain-like"/>
    <property type="match status" value="1"/>
</dbReference>
<dbReference type="GO" id="GO:0003700">
    <property type="term" value="F:DNA-binding transcription factor activity"/>
    <property type="evidence" value="ECO:0007669"/>
    <property type="project" value="InterPro"/>
</dbReference>
<keyword evidence="3" id="KW-0804">Transcription</keyword>
<dbReference type="EMBL" id="LC066377">
    <property type="protein sequence ID" value="BAT28543.1"/>
    <property type="molecule type" value="Genomic_DNA"/>
</dbReference>
<accession>A0A0P0Z361</accession>
<name>A0A0P0Z361_9HYPH</name>
<dbReference type="InterPro" id="IPR036388">
    <property type="entry name" value="WH-like_DNA-bd_sf"/>
</dbReference>
<protein>
    <submittedName>
        <fullName evidence="7">GntR family transcriptional regulator</fullName>
    </submittedName>
</protein>
<keyword evidence="1" id="KW-0805">Transcription regulation</keyword>
<dbReference type="SMART" id="SM00345">
    <property type="entry name" value="HTH_GNTR"/>
    <property type="match status" value="1"/>
</dbReference>
<dbReference type="Pfam" id="PF07729">
    <property type="entry name" value="FCD"/>
    <property type="match status" value="1"/>
</dbReference>
<sequence>MKNNPHAFTVAPGDAIRAPAFPKSLVETAYEHLLSLIVTMRIPPDGHIGIEGLARELKISQTPIREALNLLEAQKLAYKIPNVGFRAAPLLKRSEIRDLFELRLLVEPRAAAFAAQRSSDETLAALRDMSQAMSRSVEGDVEYAQFAEGDARLHQLIGAASGNRFIAEMIESLHVHLHIFRFLYRTSAAVDAAQEHAALVAALLDRDPFAAEEAMRAHLIASRGRMERAVNAQEAADDSRPAAPRRRRRTVGANGGTPS</sequence>
<evidence type="ECO:0000256" key="4">
    <source>
        <dbReference type="SAM" id="MobiDB-lite"/>
    </source>
</evidence>
<feature type="domain" description="GntR C-terminal" evidence="6">
    <location>
        <begin position="98"/>
        <end position="221"/>
    </location>
</feature>
<dbReference type="Gene3D" id="1.20.120.530">
    <property type="entry name" value="GntR ligand-binding domain-like"/>
    <property type="match status" value="1"/>
</dbReference>